<organism evidence="1 2">
    <name type="scientific">Mesonia oceanica</name>
    <dbReference type="NCBI Taxonomy" id="2687242"/>
    <lineage>
        <taxon>Bacteria</taxon>
        <taxon>Pseudomonadati</taxon>
        <taxon>Bacteroidota</taxon>
        <taxon>Flavobacteriia</taxon>
        <taxon>Flavobacteriales</taxon>
        <taxon>Flavobacteriaceae</taxon>
        <taxon>Mesonia</taxon>
    </lineage>
</organism>
<keyword evidence="2" id="KW-1185">Reference proteome</keyword>
<name>A0AC61Y6Z3_9FLAO</name>
<dbReference type="EMBL" id="CABVMM010000004">
    <property type="protein sequence ID" value="VVU99937.1"/>
    <property type="molecule type" value="Genomic_DNA"/>
</dbReference>
<evidence type="ECO:0000313" key="1">
    <source>
        <dbReference type="EMBL" id="VVU99937.1"/>
    </source>
</evidence>
<evidence type="ECO:0000313" key="2">
    <source>
        <dbReference type="Proteomes" id="UP000356253"/>
    </source>
</evidence>
<proteinExistence type="predicted"/>
<reference evidence="1" key="1">
    <citation type="submission" date="2019-09" db="EMBL/GenBank/DDBJ databases">
        <authorList>
            <person name="Rodrigo-Torres L."/>
            <person name="Arahal R. D."/>
            <person name="Lucena T."/>
        </authorList>
    </citation>
    <scope>NUCLEOTIDE SEQUENCE</scope>
    <source>
        <strain evidence="1">ISS653</strain>
    </source>
</reference>
<gene>
    <name evidence="1" type="ORF">FVB9532_01198</name>
</gene>
<protein>
    <submittedName>
        <fullName evidence="1">Uncharacterized protein</fullName>
    </submittedName>
</protein>
<dbReference type="Proteomes" id="UP000356253">
    <property type="component" value="Unassembled WGS sequence"/>
</dbReference>
<accession>A0AC61Y6Z3</accession>
<sequence>MEQVKFTYCQLVFVCCFCCFTMNYSSAQNKTEFSFKYRDTYFPMVTNTEEFKAEYKNTPLDETWGLWGHNLPKWIPFYIPQDSPVYALIDNDRNKEQFCFSSEELKEIIIKNIKDRKKSYDYYMINPNDNGLVCQCDKCKAAGNTQTDASPALFNLLGELAEKFPNQEFFTTAYISVKTPPKKQQPKNVGVFFSTIEYQKGKPYRDFPEADELKNQLKNWKEKVNEIFAWEYALNYDDYFDFYPNLKVLQENLKFLKENGITGIFINGSETYSALQGVKAGSIARLLMKVDSDLNEIISDEVEKRFPSDTNQFICNYYLAIQDDFAESKKPMGIYSGIGEAIKKYIDFKRFNEFYKQLEKASSLEENNFNLQALLLSATFLKLEQMRYLGMQPNGYAIFKDFEIQVLPETKKLLENLALLAKNTGIDYYDEPNDKISDYIHLWKKEIIENDKTNYFIHQKLKSISQLDEAYSNIKILNNGTYGFLDYNTNWLICTVENLKIQVPHQEIYKKTNQIKVGLLNDPKHQIYFPTEIILQNNGQENKVTIKPSLKKEKKTIEIPLDFNKIDGDFTLTFIRPKNKKSKNAIACDEIIIN</sequence>
<comment type="caution">
    <text evidence="1">The sequence shown here is derived from an EMBL/GenBank/DDBJ whole genome shotgun (WGS) entry which is preliminary data.</text>
</comment>